<protein>
    <submittedName>
        <fullName evidence="3">Uncharacterized protein</fullName>
    </submittedName>
</protein>
<dbReference type="RefSeq" id="XP_033660943.1">
    <property type="nucleotide sequence ID" value="XM_033809498.1"/>
</dbReference>
<evidence type="ECO:0000256" key="2">
    <source>
        <dbReference type="SAM" id="MobiDB-lite"/>
    </source>
</evidence>
<name>A0A6A6BZ31_ZASCE</name>
<dbReference type="EMBL" id="ML993630">
    <property type="protein sequence ID" value="KAF2160054.1"/>
    <property type="molecule type" value="Genomic_DNA"/>
</dbReference>
<organism evidence="3 4">
    <name type="scientific">Zasmidium cellare ATCC 36951</name>
    <dbReference type="NCBI Taxonomy" id="1080233"/>
    <lineage>
        <taxon>Eukaryota</taxon>
        <taxon>Fungi</taxon>
        <taxon>Dikarya</taxon>
        <taxon>Ascomycota</taxon>
        <taxon>Pezizomycotina</taxon>
        <taxon>Dothideomycetes</taxon>
        <taxon>Dothideomycetidae</taxon>
        <taxon>Mycosphaerellales</taxon>
        <taxon>Mycosphaerellaceae</taxon>
        <taxon>Zasmidium</taxon>
    </lineage>
</organism>
<dbReference type="Proteomes" id="UP000799537">
    <property type="component" value="Unassembled WGS sequence"/>
</dbReference>
<keyword evidence="4" id="KW-1185">Reference proteome</keyword>
<accession>A0A6A6BZ31</accession>
<reference evidence="3" key="1">
    <citation type="journal article" date="2020" name="Stud. Mycol.">
        <title>101 Dothideomycetes genomes: a test case for predicting lifestyles and emergence of pathogens.</title>
        <authorList>
            <person name="Haridas S."/>
            <person name="Albert R."/>
            <person name="Binder M."/>
            <person name="Bloem J."/>
            <person name="Labutti K."/>
            <person name="Salamov A."/>
            <person name="Andreopoulos B."/>
            <person name="Baker S."/>
            <person name="Barry K."/>
            <person name="Bills G."/>
            <person name="Bluhm B."/>
            <person name="Cannon C."/>
            <person name="Castanera R."/>
            <person name="Culley D."/>
            <person name="Daum C."/>
            <person name="Ezra D."/>
            <person name="Gonzalez J."/>
            <person name="Henrissat B."/>
            <person name="Kuo A."/>
            <person name="Liang C."/>
            <person name="Lipzen A."/>
            <person name="Lutzoni F."/>
            <person name="Magnuson J."/>
            <person name="Mondo S."/>
            <person name="Nolan M."/>
            <person name="Ohm R."/>
            <person name="Pangilinan J."/>
            <person name="Park H.-J."/>
            <person name="Ramirez L."/>
            <person name="Alfaro M."/>
            <person name="Sun H."/>
            <person name="Tritt A."/>
            <person name="Yoshinaga Y."/>
            <person name="Zwiers L.-H."/>
            <person name="Turgeon B."/>
            <person name="Goodwin S."/>
            <person name="Spatafora J."/>
            <person name="Crous P."/>
            <person name="Grigoriev I."/>
        </authorList>
    </citation>
    <scope>NUCLEOTIDE SEQUENCE</scope>
    <source>
        <strain evidence="3">ATCC 36951</strain>
    </source>
</reference>
<evidence type="ECO:0000313" key="4">
    <source>
        <dbReference type="Proteomes" id="UP000799537"/>
    </source>
</evidence>
<evidence type="ECO:0000256" key="1">
    <source>
        <dbReference type="SAM" id="Coils"/>
    </source>
</evidence>
<evidence type="ECO:0000313" key="3">
    <source>
        <dbReference type="EMBL" id="KAF2160054.1"/>
    </source>
</evidence>
<keyword evidence="1" id="KW-0175">Coiled coil</keyword>
<proteinExistence type="predicted"/>
<dbReference type="AlphaFoldDB" id="A0A6A6BZ31"/>
<feature type="region of interest" description="Disordered" evidence="2">
    <location>
        <begin position="185"/>
        <end position="219"/>
    </location>
</feature>
<gene>
    <name evidence="3" type="ORF">M409DRAFT_29504</name>
</gene>
<sequence length="219" mass="24372">MTNSNSTILQSLEWRRLRDRQAALEQDQKAMEQERNELEQQKAQVARASSAVKTREWAVSRQEAAQLSQEKEVEEVVVDEGKGTAVSASCRRCGTKARAEAEADLRASVYEEFRAKQDHLDAAHTALAADEAAFRTDVAAYNAWAAAMVAWCARERRVLREWRDALRVCAGEWRQTGLDLMQMMAAQRTEDGEDSLATPPPGEPIPSFTTGSSGDDLVE</sequence>
<dbReference type="GeneID" id="54562770"/>
<feature type="coiled-coil region" evidence="1">
    <location>
        <begin position="14"/>
        <end position="51"/>
    </location>
</feature>